<evidence type="ECO:0000256" key="2">
    <source>
        <dbReference type="ARBA" id="ARBA00009256"/>
    </source>
</evidence>
<comment type="pathway">
    <text evidence="1 8">Cofactor biosynthesis; (R)-pantothenate biosynthesis; (R)-pantothenate from (R)-pantoate and beta-alanine: step 1/1.</text>
</comment>
<comment type="function">
    <text evidence="8">Catalyzes the condensation of pantoate with beta-alanine in an ATP-dependent reaction via a pantoyl-adenylate intermediate.</text>
</comment>
<feature type="binding site" evidence="8">
    <location>
        <position position="52"/>
    </location>
    <ligand>
        <name>beta-alanine</name>
        <dbReference type="ChEBI" id="CHEBI:57966"/>
    </ligand>
</feature>
<dbReference type="PANTHER" id="PTHR21299:SF1">
    <property type="entry name" value="PANTOATE--BETA-ALANINE LIGASE"/>
    <property type="match status" value="1"/>
</dbReference>
<dbReference type="Gene3D" id="3.30.1300.10">
    <property type="entry name" value="Pantoate-beta-alanine ligase, C-terminal domain"/>
    <property type="match status" value="1"/>
</dbReference>
<dbReference type="InterPro" id="IPR014729">
    <property type="entry name" value="Rossmann-like_a/b/a_fold"/>
</dbReference>
<feature type="binding site" evidence="8">
    <location>
        <begin position="139"/>
        <end position="142"/>
    </location>
    <ligand>
        <name>ATP</name>
        <dbReference type="ChEBI" id="CHEBI:30616"/>
    </ligand>
</feature>
<dbReference type="Pfam" id="PF02569">
    <property type="entry name" value="Pantoate_ligase"/>
    <property type="match status" value="1"/>
</dbReference>
<dbReference type="AlphaFoldDB" id="A0A6N6M7P7"/>
<accession>A0A6N6M7P7</accession>
<feature type="binding site" evidence="8">
    <location>
        <begin position="21"/>
        <end position="28"/>
    </location>
    <ligand>
        <name>ATP</name>
        <dbReference type="ChEBI" id="CHEBI:30616"/>
    </ligand>
</feature>
<evidence type="ECO:0000256" key="5">
    <source>
        <dbReference type="ARBA" id="ARBA00022741"/>
    </source>
</evidence>
<keyword evidence="8" id="KW-0963">Cytoplasm</keyword>
<dbReference type="Gene3D" id="3.40.50.620">
    <property type="entry name" value="HUPs"/>
    <property type="match status" value="1"/>
</dbReference>
<gene>
    <name evidence="8" type="primary">panC</name>
    <name evidence="9" type="ORF">F3059_07630</name>
</gene>
<dbReference type="GO" id="GO:0005829">
    <property type="term" value="C:cytosol"/>
    <property type="evidence" value="ECO:0007669"/>
    <property type="project" value="TreeGrafter"/>
</dbReference>
<name>A0A6N6M7P7_9FLAO</name>
<evidence type="ECO:0000256" key="6">
    <source>
        <dbReference type="ARBA" id="ARBA00022840"/>
    </source>
</evidence>
<reference evidence="9 10" key="1">
    <citation type="submission" date="2019-09" db="EMBL/GenBank/DDBJ databases">
        <title>Genomes of Cryomorphaceae.</title>
        <authorList>
            <person name="Bowman J.P."/>
        </authorList>
    </citation>
    <scope>NUCLEOTIDE SEQUENCE [LARGE SCALE GENOMIC DNA]</scope>
    <source>
        <strain evidence="9 10">KCTC 52047</strain>
    </source>
</reference>
<comment type="caution">
    <text evidence="9">The sequence shown here is derived from an EMBL/GenBank/DDBJ whole genome shotgun (WGS) entry which is preliminary data.</text>
</comment>
<dbReference type="EMBL" id="WACR01000006">
    <property type="protein sequence ID" value="KAB1064096.1"/>
    <property type="molecule type" value="Genomic_DNA"/>
</dbReference>
<dbReference type="Proteomes" id="UP000435357">
    <property type="component" value="Unassembled WGS sequence"/>
</dbReference>
<protein>
    <recommendedName>
        <fullName evidence="8">Pantothenate synthetase</fullName>
        <shortName evidence="8">PS</shortName>
        <ecNumber evidence="8">6.3.2.1</ecNumber>
    </recommendedName>
    <alternativeName>
        <fullName evidence="8">Pantoate--beta-alanine ligase</fullName>
    </alternativeName>
    <alternativeName>
        <fullName evidence="8">Pantoate-activating enzyme</fullName>
    </alternativeName>
</protein>
<dbReference type="EC" id="6.3.2.1" evidence="8"/>
<keyword evidence="3 8" id="KW-0436">Ligase</keyword>
<evidence type="ECO:0000256" key="3">
    <source>
        <dbReference type="ARBA" id="ARBA00022598"/>
    </source>
</evidence>
<dbReference type="GO" id="GO:0015940">
    <property type="term" value="P:pantothenate biosynthetic process"/>
    <property type="evidence" value="ECO:0007669"/>
    <property type="project" value="UniProtKB-UniRule"/>
</dbReference>
<keyword evidence="4 8" id="KW-0566">Pantothenate biosynthesis</keyword>
<comment type="subunit">
    <text evidence="8">Homodimer.</text>
</comment>
<evidence type="ECO:0000256" key="7">
    <source>
        <dbReference type="ARBA" id="ARBA00048258"/>
    </source>
</evidence>
<dbReference type="GO" id="GO:0004592">
    <property type="term" value="F:pantoate-beta-alanine ligase activity"/>
    <property type="evidence" value="ECO:0007669"/>
    <property type="project" value="UniProtKB-UniRule"/>
</dbReference>
<dbReference type="SUPFAM" id="SSF52374">
    <property type="entry name" value="Nucleotidylyl transferase"/>
    <property type="match status" value="1"/>
</dbReference>
<comment type="caution">
    <text evidence="8">Lacks conserved residue(s) required for the propagation of feature annotation.</text>
</comment>
<dbReference type="UniPathway" id="UPA00028">
    <property type="reaction ID" value="UER00005"/>
</dbReference>
<evidence type="ECO:0000313" key="10">
    <source>
        <dbReference type="Proteomes" id="UP000435357"/>
    </source>
</evidence>
<dbReference type="InterPro" id="IPR003721">
    <property type="entry name" value="Pantoate_ligase"/>
</dbReference>
<evidence type="ECO:0000256" key="8">
    <source>
        <dbReference type="HAMAP-Rule" id="MF_00158"/>
    </source>
</evidence>
<dbReference type="HAMAP" id="MF_00158">
    <property type="entry name" value="PanC"/>
    <property type="match status" value="1"/>
</dbReference>
<dbReference type="OrthoDB" id="9773087at2"/>
<dbReference type="PANTHER" id="PTHR21299">
    <property type="entry name" value="CYTIDYLATE KINASE/PANTOATE-BETA-ALANINE LIGASE"/>
    <property type="match status" value="1"/>
</dbReference>
<organism evidence="9 10">
    <name type="scientific">Salibacter halophilus</name>
    <dbReference type="NCBI Taxonomy" id="1803916"/>
    <lineage>
        <taxon>Bacteria</taxon>
        <taxon>Pseudomonadati</taxon>
        <taxon>Bacteroidota</taxon>
        <taxon>Flavobacteriia</taxon>
        <taxon>Flavobacteriales</taxon>
        <taxon>Salibacteraceae</taxon>
        <taxon>Salibacter</taxon>
    </lineage>
</organism>
<proteinExistence type="inferred from homology"/>
<dbReference type="InterPro" id="IPR042176">
    <property type="entry name" value="Pantoate_ligase_C"/>
</dbReference>
<comment type="subcellular location">
    <subcellularLocation>
        <location evidence="8">Cytoplasm</location>
    </subcellularLocation>
</comment>
<sequence length="272" mass="30342">MQSVVQNAQANNQSIGFVATMGALHSGHLALVERSASDNDITVVSVYVNPTQFNNPEDLEKYPRTLDRDIKYLESAGCDVVFTPTDDDMYPEGKKSKSYPFGSLATKMEGEFRPGHFDGVGTVVNKLFEIIEPNNAYFGEKDYQQVLVVRKMAELEGLDVNVVGCPIEREANGLAKSSRNERLTDEQMEKGSIIYKSLLMARDLKEKGKTVEEIEKAVKETFDQQEMFDLEYFNIADTKTMELLSGSIDVPARAFIAAFAGNVRLIDNIDLN</sequence>
<keyword evidence="10" id="KW-1185">Reference proteome</keyword>
<dbReference type="CDD" id="cd00560">
    <property type="entry name" value="PanC"/>
    <property type="match status" value="1"/>
</dbReference>
<comment type="similarity">
    <text evidence="2 8">Belongs to the pantothenate synthetase family.</text>
</comment>
<evidence type="ECO:0000313" key="9">
    <source>
        <dbReference type="EMBL" id="KAB1064096.1"/>
    </source>
</evidence>
<dbReference type="GO" id="GO:0005524">
    <property type="term" value="F:ATP binding"/>
    <property type="evidence" value="ECO:0007669"/>
    <property type="project" value="UniProtKB-KW"/>
</dbReference>
<evidence type="ECO:0000256" key="4">
    <source>
        <dbReference type="ARBA" id="ARBA00022655"/>
    </source>
</evidence>
<feature type="active site" description="Proton donor" evidence="8">
    <location>
        <position position="28"/>
    </location>
</feature>
<feature type="binding site" evidence="8">
    <location>
        <position position="52"/>
    </location>
    <ligand>
        <name>(R)-pantoate</name>
        <dbReference type="ChEBI" id="CHEBI:15980"/>
    </ligand>
</feature>
<feature type="binding site" evidence="8">
    <location>
        <begin position="176"/>
        <end position="179"/>
    </location>
    <ligand>
        <name>ATP</name>
        <dbReference type="ChEBI" id="CHEBI:30616"/>
    </ligand>
</feature>
<comment type="miscellaneous">
    <text evidence="8">The reaction proceeds by a bi uni uni bi ping pong mechanism.</text>
</comment>
<keyword evidence="5 8" id="KW-0547">Nucleotide-binding</keyword>
<keyword evidence="6 8" id="KW-0067">ATP-binding</keyword>
<feature type="binding site" evidence="8">
    <location>
        <position position="145"/>
    </location>
    <ligand>
        <name>(R)-pantoate</name>
        <dbReference type="ChEBI" id="CHEBI:15980"/>
    </ligand>
</feature>
<evidence type="ECO:0000256" key="1">
    <source>
        <dbReference type="ARBA" id="ARBA00004990"/>
    </source>
</evidence>
<comment type="catalytic activity">
    <reaction evidence="7 8">
        <text>(R)-pantoate + beta-alanine + ATP = (R)-pantothenate + AMP + diphosphate + H(+)</text>
        <dbReference type="Rhea" id="RHEA:10912"/>
        <dbReference type="ChEBI" id="CHEBI:15378"/>
        <dbReference type="ChEBI" id="CHEBI:15980"/>
        <dbReference type="ChEBI" id="CHEBI:29032"/>
        <dbReference type="ChEBI" id="CHEBI:30616"/>
        <dbReference type="ChEBI" id="CHEBI:33019"/>
        <dbReference type="ChEBI" id="CHEBI:57966"/>
        <dbReference type="ChEBI" id="CHEBI:456215"/>
        <dbReference type="EC" id="6.3.2.1"/>
    </reaction>
</comment>
<dbReference type="NCBIfam" id="TIGR00018">
    <property type="entry name" value="panC"/>
    <property type="match status" value="1"/>
</dbReference>